<feature type="domain" description="BPTI/Kunitz inhibitor" evidence="9">
    <location>
        <begin position="101"/>
        <end position="151"/>
    </location>
</feature>
<evidence type="ECO:0000256" key="6">
    <source>
        <dbReference type="ARBA" id="ARBA00023157"/>
    </source>
</evidence>
<evidence type="ECO:0000256" key="4">
    <source>
        <dbReference type="ARBA" id="ARBA00022900"/>
    </source>
</evidence>
<keyword evidence="6" id="KW-1015">Disulfide bond</keyword>
<evidence type="ECO:0000259" key="9">
    <source>
        <dbReference type="PROSITE" id="PS50279"/>
    </source>
</evidence>
<dbReference type="InterPro" id="IPR050098">
    <property type="entry name" value="TFPI/VKTCI-like"/>
</dbReference>
<evidence type="ECO:0000256" key="5">
    <source>
        <dbReference type="ARBA" id="ARBA00023084"/>
    </source>
</evidence>
<evidence type="ECO:0000256" key="7">
    <source>
        <dbReference type="ARBA" id="ARBA00023180"/>
    </source>
</evidence>
<evidence type="ECO:0000313" key="10">
    <source>
        <dbReference type="EMBL" id="KAL1267521.1"/>
    </source>
</evidence>
<keyword evidence="7" id="KW-0325">Glycoprotein</keyword>
<dbReference type="PRINTS" id="PR00759">
    <property type="entry name" value="BASICPTASE"/>
</dbReference>
<feature type="domain" description="BPTI/Kunitz inhibitor" evidence="9">
    <location>
        <begin position="42"/>
        <end position="92"/>
    </location>
</feature>
<sequence length="302" mass="34408">MAPLLNWSCRPLLILPLIGICFTKFARADGVRSELHIFHHSCALKKDEGPCKAIKDRFYFDTDTGRCEPFEYGGCQGNANNFETRQDCEEMCLVKEDKSPCHLEDEPGPCRGLVPRYFFDNKSKECKRFFYGGCFGNANNFKTIKQCHERCLPASNHMEKGVPLQPEEAVVKPKTEHLITHALLAPMNASHLPQRRLPQPSAQEAVFNPPEFCLSPVDKGNCEGSERRYVFNPRTERCQMFRYSGCGGNKNNFLHKRHCMKMCMKVATLEDNGRPWGSAYSAVLGRKGWFTLPTINISRFVQ</sequence>
<reference evidence="10 11" key="1">
    <citation type="submission" date="2023-09" db="EMBL/GenBank/DDBJ databases">
        <authorList>
            <person name="Wang M."/>
        </authorList>
    </citation>
    <scope>NUCLEOTIDE SEQUENCE [LARGE SCALE GENOMIC DNA]</scope>
    <source>
        <strain evidence="10">GT-2023</strain>
        <tissue evidence="10">Liver</tissue>
    </source>
</reference>
<keyword evidence="1" id="KW-0646">Protease inhibitor</keyword>
<dbReference type="InterPro" id="IPR002223">
    <property type="entry name" value="Kunitz_BPTI"/>
</dbReference>
<dbReference type="Gene3D" id="4.10.410.10">
    <property type="entry name" value="Pancreatic trypsin inhibitor Kunitz domain"/>
    <property type="match status" value="3"/>
</dbReference>
<dbReference type="Pfam" id="PF00014">
    <property type="entry name" value="Kunitz_BPTI"/>
    <property type="match status" value="3"/>
</dbReference>
<keyword evidence="5" id="KW-0094">Blood coagulation</keyword>
<dbReference type="EMBL" id="JAYMGO010000009">
    <property type="protein sequence ID" value="KAL1267521.1"/>
    <property type="molecule type" value="Genomic_DNA"/>
</dbReference>
<keyword evidence="4" id="KW-0722">Serine protease inhibitor</keyword>
<proteinExistence type="predicted"/>
<dbReference type="PROSITE" id="PS50279">
    <property type="entry name" value="BPTI_KUNITZ_2"/>
    <property type="match status" value="3"/>
</dbReference>
<comment type="caution">
    <text evidence="10">The sequence shown here is derived from an EMBL/GenBank/DDBJ whole genome shotgun (WGS) entry which is preliminary data.</text>
</comment>
<dbReference type="InterPro" id="IPR020901">
    <property type="entry name" value="Prtase_inh_Kunz-CS"/>
</dbReference>
<dbReference type="PANTHER" id="PTHR10083:SF377">
    <property type="entry name" value="TISSUE FACTOR PATHWAY INHIBITOR"/>
    <property type="match status" value="1"/>
</dbReference>
<evidence type="ECO:0000256" key="8">
    <source>
        <dbReference type="SAM" id="SignalP"/>
    </source>
</evidence>
<dbReference type="PANTHER" id="PTHR10083">
    <property type="entry name" value="KUNITZ-TYPE PROTEASE INHIBITOR-RELATED"/>
    <property type="match status" value="1"/>
</dbReference>
<feature type="domain" description="BPTI/Kunitz inhibitor" evidence="9">
    <location>
        <begin position="213"/>
        <end position="263"/>
    </location>
</feature>
<feature type="chain" id="PRO_5047247466" description="BPTI/Kunitz inhibitor domain-containing protein" evidence="8">
    <location>
        <begin position="29"/>
        <end position="302"/>
    </location>
</feature>
<evidence type="ECO:0000313" key="11">
    <source>
        <dbReference type="Proteomes" id="UP001558613"/>
    </source>
</evidence>
<keyword evidence="11" id="KW-1185">Reference proteome</keyword>
<gene>
    <name evidence="10" type="ORF">QQF64_032884</name>
</gene>
<dbReference type="InterPro" id="IPR036880">
    <property type="entry name" value="Kunitz_BPTI_sf"/>
</dbReference>
<dbReference type="PROSITE" id="PS00280">
    <property type="entry name" value="BPTI_KUNITZ_1"/>
    <property type="match status" value="3"/>
</dbReference>
<evidence type="ECO:0000256" key="3">
    <source>
        <dbReference type="ARBA" id="ARBA00022737"/>
    </source>
</evidence>
<organism evidence="10 11">
    <name type="scientific">Cirrhinus molitorella</name>
    <name type="common">mud carp</name>
    <dbReference type="NCBI Taxonomy" id="172907"/>
    <lineage>
        <taxon>Eukaryota</taxon>
        <taxon>Metazoa</taxon>
        <taxon>Chordata</taxon>
        <taxon>Craniata</taxon>
        <taxon>Vertebrata</taxon>
        <taxon>Euteleostomi</taxon>
        <taxon>Actinopterygii</taxon>
        <taxon>Neopterygii</taxon>
        <taxon>Teleostei</taxon>
        <taxon>Ostariophysi</taxon>
        <taxon>Cypriniformes</taxon>
        <taxon>Cyprinidae</taxon>
        <taxon>Labeoninae</taxon>
        <taxon>Labeonini</taxon>
        <taxon>Cirrhinus</taxon>
    </lineage>
</organism>
<keyword evidence="2" id="KW-0356">Hemostasis</keyword>
<protein>
    <recommendedName>
        <fullName evidence="9">BPTI/Kunitz inhibitor domain-containing protein</fullName>
    </recommendedName>
</protein>
<name>A0ABR3MSA5_9TELE</name>
<dbReference type="SMART" id="SM00131">
    <property type="entry name" value="KU"/>
    <property type="match status" value="3"/>
</dbReference>
<keyword evidence="8" id="KW-0732">Signal</keyword>
<keyword evidence="3" id="KW-0677">Repeat</keyword>
<dbReference type="Proteomes" id="UP001558613">
    <property type="component" value="Unassembled WGS sequence"/>
</dbReference>
<dbReference type="CDD" id="cd00109">
    <property type="entry name" value="Kunitz-type"/>
    <property type="match status" value="1"/>
</dbReference>
<feature type="non-terminal residue" evidence="10">
    <location>
        <position position="302"/>
    </location>
</feature>
<evidence type="ECO:0000256" key="2">
    <source>
        <dbReference type="ARBA" id="ARBA00022696"/>
    </source>
</evidence>
<dbReference type="PIRSF" id="PIRSF001620">
    <property type="entry name" value="TFPI"/>
    <property type="match status" value="1"/>
</dbReference>
<accession>A0ABR3MSA5</accession>
<dbReference type="InterPro" id="IPR008296">
    <property type="entry name" value="TFPI-like"/>
</dbReference>
<feature type="signal peptide" evidence="8">
    <location>
        <begin position="1"/>
        <end position="28"/>
    </location>
</feature>
<dbReference type="SUPFAM" id="SSF57362">
    <property type="entry name" value="BPTI-like"/>
    <property type="match status" value="3"/>
</dbReference>
<evidence type="ECO:0000256" key="1">
    <source>
        <dbReference type="ARBA" id="ARBA00022690"/>
    </source>
</evidence>